<feature type="region of interest" description="Disordered" evidence="2">
    <location>
        <begin position="742"/>
        <end position="762"/>
    </location>
</feature>
<dbReference type="Pfam" id="PF04434">
    <property type="entry name" value="SWIM"/>
    <property type="match status" value="1"/>
</dbReference>
<dbReference type="GO" id="GO:0008270">
    <property type="term" value="F:zinc ion binding"/>
    <property type="evidence" value="ECO:0007669"/>
    <property type="project" value="UniProtKB-KW"/>
</dbReference>
<evidence type="ECO:0000256" key="2">
    <source>
        <dbReference type="SAM" id="MobiDB-lite"/>
    </source>
</evidence>
<proteinExistence type="predicted"/>
<dbReference type="EnsemblMetazoa" id="XM_050651559.1">
    <property type="protein sequence ID" value="XP_050507516.1"/>
    <property type="gene ID" value="LOC126885128"/>
</dbReference>
<evidence type="ECO:0000256" key="1">
    <source>
        <dbReference type="PROSITE-ProRule" id="PRU00325"/>
    </source>
</evidence>
<dbReference type="OrthoDB" id="6362223at2759"/>
<feature type="domain" description="SWIM-type" evidence="3">
    <location>
        <begin position="544"/>
        <end position="575"/>
    </location>
</feature>
<dbReference type="InParanoid" id="A0A6P7H907"/>
<protein>
    <submittedName>
        <fullName evidence="6">Uncharacterized protein LOC114345804</fullName>
    </submittedName>
</protein>
<dbReference type="RefSeq" id="XP_028152400.1">
    <property type="nucleotide sequence ID" value="XM_028296599.1"/>
</dbReference>
<dbReference type="EnsemblMetazoa" id="XM_050645433.1">
    <property type="protein sequence ID" value="XP_050501390.1"/>
    <property type="gene ID" value="LOC126881262"/>
</dbReference>
<dbReference type="Proteomes" id="UP001652700">
    <property type="component" value="Unplaced"/>
</dbReference>
<evidence type="ECO:0000313" key="6">
    <source>
        <dbReference type="RefSeq" id="XP_028152400.1"/>
    </source>
</evidence>
<dbReference type="AlphaFoldDB" id="A0A6P7H907"/>
<sequence length="800" mass="91834">MNSNSEDCEVFFPNFQTKIIKKEKDHQGWVYNLRVNISSKEDAQKWLQEFSENTKTTYRVRNSFADNTAKIVFKKEYRCIHNTRPDTHKVKAPHSKHTGCNAKIIITVKQQNMKRSKDIYLSEYPAEIFLKYTHNHLILVADALRHRTPSDDIIEKFKKLFSKGHSPSSALNIYKSELQEEYEEDYYKIVADGSKCPTRRWCYELYYKMFNKQYGDPSGSEMVASLKLFIEQYNAKCGEQCAIMSEDVENLVVCICSPLMKRVHKYERSSGEIMFIDSSGNMDRHNSRVFLMLCPTVAGGLPVGIIMTYSECENVITKGINLFKTILNTDSFYGNSFPSIIMTDDSAAERAALKTSFPNSTLLLCKFHVLQAIMRYLWDNKHKIHVDDRLPIYKNFNSVLHSPSEDEFHEKVKSFMECDSVKKYPNFVKYFENFVKRSPEWALYYRSNLLTRGNNTNNFCEAGFRIIKDKILNRVKAFSIVQMFDFLTSSLESYYERKISDIINNRSEGVKKSKHFISDEKIENLKCIQIDLNMFEVLSGDNKYFVNYSDELCSCPVGSQGAPCKHQLAVVKQFSLSSSQFIPFADPPAKIILFKILYGKSPENEEWFASLTSSTANKSDVSLVNKTLPSQIPSNNSEVELPQPSCNVNVDEGCQMIQEVSELFKDKFMKNPELYFDAIKKFHELATNAAKTDSALISGLHTFGKYTGAGNPLISKKKNLQGGNRIGVQPTSISRRKRKICGRSLSNSGRPPKRQRLEDHAYPKIKTSTNVSLREKSNYKRTRAPHSLQFCVENNINLGK</sequence>
<name>A0A6P7H907_DIAVI</name>
<evidence type="ECO:0000313" key="4">
    <source>
        <dbReference type="EnsemblMetazoa" id="XP_050501390.1"/>
    </source>
</evidence>
<keyword evidence="5" id="KW-1185">Reference proteome</keyword>
<dbReference type="PROSITE" id="PS50966">
    <property type="entry name" value="ZF_SWIM"/>
    <property type="match status" value="1"/>
</dbReference>
<accession>A0A6P7H907</accession>
<evidence type="ECO:0000313" key="5">
    <source>
        <dbReference type="Proteomes" id="UP001652700"/>
    </source>
</evidence>
<keyword evidence="1" id="KW-0862">Zinc</keyword>
<keyword evidence="1" id="KW-0863">Zinc-finger</keyword>
<reference evidence="4" key="2">
    <citation type="submission" date="2025-05" db="UniProtKB">
        <authorList>
            <consortium name="EnsemblMetazoa"/>
        </authorList>
    </citation>
    <scope>IDENTIFICATION</scope>
</reference>
<dbReference type="InterPro" id="IPR007527">
    <property type="entry name" value="Znf_SWIM"/>
</dbReference>
<reference evidence="6" key="1">
    <citation type="submission" date="2025-04" db="UniProtKB">
        <authorList>
            <consortium name="RefSeq"/>
        </authorList>
    </citation>
    <scope>IDENTIFICATION</scope>
    <source>
        <tissue evidence="6">Whole insect</tissue>
    </source>
</reference>
<keyword evidence="1" id="KW-0479">Metal-binding</keyword>
<dbReference type="PANTHER" id="PTHR35385:SF2">
    <property type="entry name" value="PROTEIN B, PUTATIVE-RELATED"/>
    <property type="match status" value="1"/>
</dbReference>
<dbReference type="PANTHER" id="PTHR35385">
    <property type="entry name" value="PROTEIN B, PUTATIVE-RELATED-RELATED"/>
    <property type="match status" value="1"/>
</dbReference>
<gene>
    <name evidence="6" type="primary">LOC114345804</name>
</gene>
<evidence type="ECO:0000259" key="3">
    <source>
        <dbReference type="PROSITE" id="PS50966"/>
    </source>
</evidence>
<organism evidence="6">
    <name type="scientific">Diabrotica virgifera virgifera</name>
    <name type="common">western corn rootworm</name>
    <dbReference type="NCBI Taxonomy" id="50390"/>
    <lineage>
        <taxon>Eukaryota</taxon>
        <taxon>Metazoa</taxon>
        <taxon>Ecdysozoa</taxon>
        <taxon>Arthropoda</taxon>
        <taxon>Hexapoda</taxon>
        <taxon>Insecta</taxon>
        <taxon>Pterygota</taxon>
        <taxon>Neoptera</taxon>
        <taxon>Endopterygota</taxon>
        <taxon>Coleoptera</taxon>
        <taxon>Polyphaga</taxon>
        <taxon>Cucujiformia</taxon>
        <taxon>Chrysomeloidea</taxon>
        <taxon>Chrysomelidae</taxon>
        <taxon>Galerucinae</taxon>
        <taxon>Diabroticina</taxon>
        <taxon>Diabroticites</taxon>
        <taxon>Diabrotica</taxon>
    </lineage>
</organism>